<evidence type="ECO:0000256" key="5">
    <source>
        <dbReference type="SAM" id="Phobius"/>
    </source>
</evidence>
<gene>
    <name evidence="8" type="ORF">BSTOLATCC_MIC64052</name>
</gene>
<feature type="transmembrane region" description="Helical" evidence="5">
    <location>
        <begin position="1005"/>
        <end position="1023"/>
    </location>
</feature>
<dbReference type="SUPFAM" id="SSF53822">
    <property type="entry name" value="Periplasmic binding protein-like I"/>
    <property type="match status" value="2"/>
</dbReference>
<comment type="subcellular location">
    <subcellularLocation>
        <location evidence="1">Membrane</location>
    </subcellularLocation>
</comment>
<feature type="transmembrane region" description="Helical" evidence="5">
    <location>
        <begin position="892"/>
        <end position="913"/>
    </location>
</feature>
<evidence type="ECO:0000256" key="1">
    <source>
        <dbReference type="ARBA" id="ARBA00004370"/>
    </source>
</evidence>
<reference evidence="8" key="1">
    <citation type="submission" date="2021-09" db="EMBL/GenBank/DDBJ databases">
        <authorList>
            <consortium name="AG Swart"/>
            <person name="Singh M."/>
            <person name="Singh A."/>
            <person name="Seah K."/>
            <person name="Emmerich C."/>
        </authorList>
    </citation>
    <scope>NUCLEOTIDE SEQUENCE</scope>
    <source>
        <strain evidence="8">ATCC30299</strain>
    </source>
</reference>
<evidence type="ECO:0000313" key="8">
    <source>
        <dbReference type="EMBL" id="CAG9335587.1"/>
    </source>
</evidence>
<evidence type="ECO:0000256" key="4">
    <source>
        <dbReference type="ARBA" id="ARBA00023136"/>
    </source>
</evidence>
<dbReference type="AlphaFoldDB" id="A0AAU9K9B2"/>
<keyword evidence="6" id="KW-0732">Signal</keyword>
<feature type="transmembrane region" description="Helical" evidence="5">
    <location>
        <begin position="759"/>
        <end position="780"/>
    </location>
</feature>
<keyword evidence="9" id="KW-1185">Reference proteome</keyword>
<feature type="signal peptide" evidence="6">
    <location>
        <begin position="1"/>
        <end position="15"/>
    </location>
</feature>
<feature type="transmembrane region" description="Helical" evidence="5">
    <location>
        <begin position="940"/>
        <end position="960"/>
    </location>
</feature>
<keyword evidence="3 5" id="KW-1133">Transmembrane helix</keyword>
<keyword evidence="2 5" id="KW-0812">Transmembrane</keyword>
<feature type="chain" id="PRO_5043426236" description="Receptor ligand binding region domain-containing protein" evidence="6">
    <location>
        <begin position="16"/>
        <end position="1189"/>
    </location>
</feature>
<feature type="transmembrane region" description="Helical" evidence="5">
    <location>
        <begin position="1062"/>
        <end position="1083"/>
    </location>
</feature>
<evidence type="ECO:0000259" key="7">
    <source>
        <dbReference type="Pfam" id="PF01094"/>
    </source>
</evidence>
<dbReference type="Gene3D" id="3.40.50.2300">
    <property type="match status" value="3"/>
</dbReference>
<comment type="caution">
    <text evidence="8">The sequence shown here is derived from an EMBL/GenBank/DDBJ whole genome shotgun (WGS) entry which is preliminary data.</text>
</comment>
<feature type="domain" description="Receptor ligand binding region" evidence="7">
    <location>
        <begin position="357"/>
        <end position="697"/>
    </location>
</feature>
<evidence type="ECO:0000256" key="3">
    <source>
        <dbReference type="ARBA" id="ARBA00022989"/>
    </source>
</evidence>
<evidence type="ECO:0000256" key="6">
    <source>
        <dbReference type="SAM" id="SignalP"/>
    </source>
</evidence>
<proteinExistence type="predicted"/>
<feature type="transmembrane region" description="Helical" evidence="5">
    <location>
        <begin position="801"/>
        <end position="818"/>
    </location>
</feature>
<accession>A0AAU9K9B2</accession>
<feature type="transmembrane region" description="Helical" evidence="5">
    <location>
        <begin position="980"/>
        <end position="999"/>
    </location>
</feature>
<dbReference type="InterPro" id="IPR028082">
    <property type="entry name" value="Peripla_BP_I"/>
</dbReference>
<evidence type="ECO:0000313" key="9">
    <source>
        <dbReference type="Proteomes" id="UP001162131"/>
    </source>
</evidence>
<evidence type="ECO:0000256" key="2">
    <source>
        <dbReference type="ARBA" id="ARBA00022692"/>
    </source>
</evidence>
<feature type="transmembrane region" description="Helical" evidence="5">
    <location>
        <begin position="1035"/>
        <end position="1056"/>
    </location>
</feature>
<feature type="transmembrane region" description="Helical" evidence="5">
    <location>
        <begin position="849"/>
        <end position="872"/>
    </location>
</feature>
<dbReference type="EMBL" id="CAJZBQ010000062">
    <property type="protein sequence ID" value="CAG9335587.1"/>
    <property type="molecule type" value="Genomic_DNA"/>
</dbReference>
<organism evidence="8 9">
    <name type="scientific">Blepharisma stoltei</name>
    <dbReference type="NCBI Taxonomy" id="1481888"/>
    <lineage>
        <taxon>Eukaryota</taxon>
        <taxon>Sar</taxon>
        <taxon>Alveolata</taxon>
        <taxon>Ciliophora</taxon>
        <taxon>Postciliodesmatophora</taxon>
        <taxon>Heterotrichea</taxon>
        <taxon>Heterotrichida</taxon>
        <taxon>Blepharismidae</taxon>
        <taxon>Blepharisma</taxon>
    </lineage>
</organism>
<keyword evidence="4 5" id="KW-0472">Membrane</keyword>
<dbReference type="GO" id="GO:0016020">
    <property type="term" value="C:membrane"/>
    <property type="evidence" value="ECO:0007669"/>
    <property type="project" value="UniProtKB-SubCell"/>
</dbReference>
<protein>
    <recommendedName>
        <fullName evidence="7">Receptor ligand binding region domain-containing protein</fullName>
    </recommendedName>
</protein>
<dbReference type="Proteomes" id="UP001162131">
    <property type="component" value="Unassembled WGS sequence"/>
</dbReference>
<sequence length="1189" mass="135975">MTIFALILSLCFTQGQLFVEIIYSNATDLNLISYTSNFLKQTLNNQIELRETIFTHCSDTAYFAEAQVIIDLTSSLWFGSCIKHLANQAHFIIISSNPSSESYNEWQFFSSYHIQEHYDALLNLVEFFNWDKFIIISSHNSEEIYNGSLNGFSDKNIKFFNFAENETQDHADQLIGKLIKPTGIKNIAILNEGNSAEKLVESLKKKNIFSSGCGIILGSKSLWNIKEDGVLAYIELGLENSVDNYSYEALAYAKFIKLILEFQDFSDSFKLRLFLEENTKNHHLQPKFSLINIQNSSKAKVGEIYQNLSINDKIFFPGNSIVVPNSPISNITISMADGVTNPGYINSSYSYPVKWGAQFALSKIKETNILEGFEIIVQHTDCGAEVYSPTYSYSCFNKLKTQLGVGLLTTTTAPTCIGNILSLRKLGISIPHISENAPAPTLTNKKVYPEFMRVIKDSRYNAGVLFSLIATFNWKNIIVYYENSTGPIMVYQYFEKMTNSTNINIINKPSERLIKINYRHTDYAQYKPWMLNAINLKTRIWILFVNAPSEFYFIEDLYDTGLKRGDAIFLFYNRIAFALPTEPDPIQSQKLLELLYGSIAVDQADWVGDYGQQLKEGYVKVFGSDTVFRCFSFDAAMLLLNGIKYTIDQGENVEDTAILNANLRVQKFIGCSGTVSVDPDSNQRSTSMMSIFNLKWNEAKNLLYEFPAGKYDLGSAQLIQFYDNINWYDNTTDIPSDTITYSECPFDKNHAKYSEKGASILYCVGLFIVVVTTSTTFYIWKRWWKVEIPNLTTKSLIKFEDYVAMTMIFIYFLQYLAMGPDLDKYDKYSDWLGRYAVINFHWLTKGKIFWLYVNIVIGAVGLWLYFCVHIILRLEAKFVNFFSTSSTNLATILMPLLGNAFFLPIVSVLLSIFQCDQSIGDELSQSFVRNDCNQFCYKKYHLPIAIVSLIALIVYLPLAIYFRPFWDHSNDDANIKPRSLFLMVKSLLQVCIIVLNKTVKVYSQSLHGACYILLFLGFLLFCIKKKPYNYDRCNLWSIISYCAIIWSVSLSSLFWILPVKMYSIWLAFEYIGWGLMIAFGLCYQKNHYPSLLYSEEAPDITLFFRFSLGSTILASEINESNRERSHRKKYLPSVIEKTKLKKITQDSVLSISNAPNNLFTHRVSSLLVEEQDNSAIDISSSRSLIGAKI</sequence>
<dbReference type="Pfam" id="PF01094">
    <property type="entry name" value="ANF_receptor"/>
    <property type="match status" value="1"/>
</dbReference>
<dbReference type="InterPro" id="IPR001828">
    <property type="entry name" value="ANF_lig-bd_rcpt"/>
</dbReference>
<name>A0AAU9K9B2_9CILI</name>